<feature type="compositionally biased region" description="Polar residues" evidence="1">
    <location>
        <begin position="1"/>
        <end position="16"/>
    </location>
</feature>
<evidence type="ECO:0000256" key="1">
    <source>
        <dbReference type="SAM" id="MobiDB-lite"/>
    </source>
</evidence>
<feature type="region of interest" description="Disordered" evidence="1">
    <location>
        <begin position="1"/>
        <end position="115"/>
    </location>
</feature>
<reference evidence="2 3" key="1">
    <citation type="submission" date="2017-07" db="EMBL/GenBank/DDBJ databases">
        <authorList>
            <person name="Talla V."/>
            <person name="Backstrom N."/>
        </authorList>
    </citation>
    <scope>NUCLEOTIDE SEQUENCE [LARGE SCALE GENOMIC DNA]</scope>
</reference>
<organism evidence="2 3">
    <name type="scientific">Leptidea sinapis</name>
    <dbReference type="NCBI Taxonomy" id="189913"/>
    <lineage>
        <taxon>Eukaryota</taxon>
        <taxon>Metazoa</taxon>
        <taxon>Ecdysozoa</taxon>
        <taxon>Arthropoda</taxon>
        <taxon>Hexapoda</taxon>
        <taxon>Insecta</taxon>
        <taxon>Pterygota</taxon>
        <taxon>Neoptera</taxon>
        <taxon>Endopterygota</taxon>
        <taxon>Lepidoptera</taxon>
        <taxon>Glossata</taxon>
        <taxon>Ditrysia</taxon>
        <taxon>Papilionoidea</taxon>
        <taxon>Pieridae</taxon>
        <taxon>Dismorphiinae</taxon>
        <taxon>Leptidea</taxon>
    </lineage>
</organism>
<protein>
    <submittedName>
        <fullName evidence="2">Uncharacterized protein</fullName>
    </submittedName>
</protein>
<feature type="compositionally biased region" description="Basic and acidic residues" evidence="1">
    <location>
        <begin position="73"/>
        <end position="85"/>
    </location>
</feature>
<dbReference type="EMBL" id="FZQP02000870">
    <property type="protein sequence ID" value="VVC90790.1"/>
    <property type="molecule type" value="Genomic_DNA"/>
</dbReference>
<gene>
    <name evidence="2" type="ORF">LSINAPIS_LOCUS3624</name>
</gene>
<sequence>MAPSPRNTPKSTSQVQRKILKTNKAKPVTSLKKVMTPKKTEKKLENKAHKEINAPLVESRKRTKTLPKLSTPKAKENKTLKRPDNVTKSATKASFKRRLRPAHSGVPRPEKMKNLDKSLFLDPEFNL</sequence>
<evidence type="ECO:0000313" key="2">
    <source>
        <dbReference type="EMBL" id="VVC90790.1"/>
    </source>
</evidence>
<dbReference type="AlphaFoldDB" id="A0A5E4PXQ2"/>
<keyword evidence="3" id="KW-1185">Reference proteome</keyword>
<evidence type="ECO:0000313" key="3">
    <source>
        <dbReference type="Proteomes" id="UP000324832"/>
    </source>
</evidence>
<proteinExistence type="predicted"/>
<dbReference type="Proteomes" id="UP000324832">
    <property type="component" value="Unassembled WGS sequence"/>
</dbReference>
<accession>A0A5E4PXQ2</accession>
<name>A0A5E4PXQ2_9NEOP</name>
<feature type="compositionally biased region" description="Basic and acidic residues" evidence="1">
    <location>
        <begin position="38"/>
        <end position="52"/>
    </location>
</feature>